<feature type="region of interest" description="Disordered" evidence="3">
    <location>
        <begin position="730"/>
        <end position="771"/>
    </location>
</feature>
<keyword evidence="2" id="KW-0802">TPR repeat</keyword>
<gene>
    <name evidence="4" type="ORF">PACLA_8A001923</name>
</gene>
<feature type="compositionally biased region" description="Polar residues" evidence="3">
    <location>
        <begin position="857"/>
        <end position="866"/>
    </location>
</feature>
<dbReference type="EMBL" id="CACRXK020000031">
    <property type="protein sequence ID" value="CAB3977139.1"/>
    <property type="molecule type" value="Genomic_DNA"/>
</dbReference>
<dbReference type="PROSITE" id="PS50005">
    <property type="entry name" value="TPR"/>
    <property type="match status" value="13"/>
</dbReference>
<dbReference type="SUPFAM" id="SSF48452">
    <property type="entry name" value="TPR-like"/>
    <property type="match status" value="4"/>
</dbReference>
<feature type="compositionally biased region" description="Polar residues" evidence="3">
    <location>
        <begin position="251"/>
        <end position="277"/>
    </location>
</feature>
<feature type="compositionally biased region" description="Polar residues" evidence="3">
    <location>
        <begin position="690"/>
        <end position="699"/>
    </location>
</feature>
<dbReference type="SUPFAM" id="SSF81901">
    <property type="entry name" value="HCP-like"/>
    <property type="match status" value="1"/>
</dbReference>
<evidence type="ECO:0000313" key="4">
    <source>
        <dbReference type="EMBL" id="CAB3977139.1"/>
    </source>
</evidence>
<dbReference type="Proteomes" id="UP001152795">
    <property type="component" value="Unassembled WGS sequence"/>
</dbReference>
<feature type="compositionally biased region" description="Basic and acidic residues" evidence="3">
    <location>
        <begin position="29"/>
        <end position="48"/>
    </location>
</feature>
<keyword evidence="5" id="KW-1185">Reference proteome</keyword>
<evidence type="ECO:0000256" key="3">
    <source>
        <dbReference type="SAM" id="MobiDB-lite"/>
    </source>
</evidence>
<dbReference type="OrthoDB" id="1658288at2759"/>
<dbReference type="Pfam" id="PF13414">
    <property type="entry name" value="TPR_11"/>
    <property type="match status" value="3"/>
</dbReference>
<accession>A0A7D9H9C1</accession>
<feature type="region of interest" description="Disordered" evidence="3">
    <location>
        <begin position="330"/>
        <end position="412"/>
    </location>
</feature>
<evidence type="ECO:0000256" key="2">
    <source>
        <dbReference type="ARBA" id="ARBA00022803"/>
    </source>
</evidence>
<dbReference type="InterPro" id="IPR011990">
    <property type="entry name" value="TPR-like_helical_dom_sf"/>
</dbReference>
<feature type="region of interest" description="Disordered" evidence="3">
    <location>
        <begin position="208"/>
        <end position="277"/>
    </location>
</feature>
<dbReference type="InterPro" id="IPR019734">
    <property type="entry name" value="TPR_rpt"/>
</dbReference>
<feature type="compositionally biased region" description="Polar residues" evidence="3">
    <location>
        <begin position="904"/>
        <end position="922"/>
    </location>
</feature>
<feature type="compositionally biased region" description="Acidic residues" evidence="3">
    <location>
        <begin position="702"/>
        <end position="714"/>
    </location>
</feature>
<feature type="compositionally biased region" description="Polar residues" evidence="3">
    <location>
        <begin position="330"/>
        <end position="348"/>
    </location>
</feature>
<dbReference type="Pfam" id="PF00515">
    <property type="entry name" value="TPR_1"/>
    <property type="match status" value="1"/>
</dbReference>
<dbReference type="PANTHER" id="PTHR44858">
    <property type="entry name" value="TETRATRICOPEPTIDE REPEAT PROTEIN 6"/>
    <property type="match status" value="1"/>
</dbReference>
<dbReference type="InterPro" id="IPR050498">
    <property type="entry name" value="Ycf3"/>
</dbReference>
<comment type="caution">
    <text evidence="4">The sequence shown here is derived from an EMBL/GenBank/DDBJ whole genome shotgun (WGS) entry which is preliminary data.</text>
</comment>
<dbReference type="GO" id="GO:0008270">
    <property type="term" value="F:zinc ion binding"/>
    <property type="evidence" value="ECO:0007669"/>
    <property type="project" value="InterPro"/>
</dbReference>
<dbReference type="PANTHER" id="PTHR44858:SF1">
    <property type="entry name" value="UDP-N-ACETYLGLUCOSAMINE--PEPTIDE N-ACETYLGLUCOSAMINYLTRANSFERASE SPINDLY-RELATED"/>
    <property type="match status" value="1"/>
</dbReference>
<feature type="region of interest" description="Disordered" evidence="3">
    <location>
        <begin position="29"/>
        <end position="141"/>
    </location>
</feature>
<proteinExistence type="predicted"/>
<dbReference type="Pfam" id="PF14559">
    <property type="entry name" value="TPR_19"/>
    <property type="match status" value="1"/>
</dbReference>
<feature type="compositionally biased region" description="Basic and acidic residues" evidence="3">
    <location>
        <begin position="373"/>
        <end position="401"/>
    </location>
</feature>
<feature type="compositionally biased region" description="Basic and acidic residues" evidence="3">
    <location>
        <begin position="61"/>
        <end position="73"/>
    </location>
</feature>
<feature type="region of interest" description="Disordered" evidence="3">
    <location>
        <begin position="852"/>
        <end position="947"/>
    </location>
</feature>
<dbReference type="SMART" id="SM00028">
    <property type="entry name" value="TPR"/>
    <property type="match status" value="23"/>
</dbReference>
<name>A0A7D9H9C1_PARCT</name>
<keyword evidence="1" id="KW-0677">Repeat</keyword>
<feature type="region of interest" description="Disordered" evidence="3">
    <location>
        <begin position="690"/>
        <end position="714"/>
    </location>
</feature>
<dbReference type="PROSITE" id="PS50293">
    <property type="entry name" value="TPR_REGION"/>
    <property type="match status" value="4"/>
</dbReference>
<feature type="compositionally biased region" description="Basic and acidic residues" evidence="3">
    <location>
        <begin position="867"/>
        <end position="880"/>
    </location>
</feature>
<dbReference type="Gene3D" id="1.25.40.10">
    <property type="entry name" value="Tetratricopeptide repeat domain"/>
    <property type="match status" value="9"/>
</dbReference>
<feature type="compositionally biased region" description="Basic residues" evidence="3">
    <location>
        <begin position="97"/>
        <end position="108"/>
    </location>
</feature>
<reference evidence="4" key="1">
    <citation type="submission" date="2020-04" db="EMBL/GenBank/DDBJ databases">
        <authorList>
            <person name="Alioto T."/>
            <person name="Alioto T."/>
            <person name="Gomez Garrido J."/>
        </authorList>
    </citation>
    <scope>NUCLEOTIDE SEQUENCE</scope>
    <source>
        <strain evidence="4">A484AB</strain>
    </source>
</reference>
<evidence type="ECO:0000313" key="5">
    <source>
        <dbReference type="Proteomes" id="UP001152795"/>
    </source>
</evidence>
<feature type="compositionally biased region" description="Basic and acidic residues" evidence="3">
    <location>
        <begin position="109"/>
        <end position="129"/>
    </location>
</feature>
<protein>
    <submittedName>
        <fullName evidence="4">Tetratricopeptide repeat 6</fullName>
    </submittedName>
</protein>
<dbReference type="InterPro" id="IPR007527">
    <property type="entry name" value="Znf_SWIM"/>
</dbReference>
<organism evidence="4 5">
    <name type="scientific">Paramuricea clavata</name>
    <name type="common">Red gorgonian</name>
    <name type="synonym">Violescent sea-whip</name>
    <dbReference type="NCBI Taxonomy" id="317549"/>
    <lineage>
        <taxon>Eukaryota</taxon>
        <taxon>Metazoa</taxon>
        <taxon>Cnidaria</taxon>
        <taxon>Anthozoa</taxon>
        <taxon>Octocorallia</taxon>
        <taxon>Malacalcyonacea</taxon>
        <taxon>Plexauridae</taxon>
        <taxon>Paramuricea</taxon>
    </lineage>
</organism>
<sequence length="2068" mass="234914">MSYLKSKTRRMKYDKTSIEFRKEYERLSKKSKGEYESLGKNDKTELFLREGLPAQKPGPKVNKELTRTQEKSSKTNVDQKACLQVQKDDLGHDTKTKNKPRSPRASGKSRKEVRLRKAEDMKTKPRLHEQGVVSIRPHNPDLQVVMQGTKIETKSEDIQGDAEEGKHDIYELDYADMLQFYRPMSPFNIQSNELPAKFAITGSQNTSMPVSLVPRKLPEERVSSSATSRGTRSFDDDEPFILPWSSGSSSAKTSLGRHSSSRATSRGEQTEEQNTTDVNQYKPKFKDVLLGLRSTPGGETLSVSQLIQMKLKQITSGNIDTVELDGSTHSLDVSSSKDLGVSNVSSETPGKEVDIGELSEQPADDIEEEDKEETFHETVGEDVDKGMNEKNEEDTVVKEQESREDEPVVNEGKRDIVDGEHDLGQKDDLVTDEKNKLKLGPTHDDLQPSLQDLLLPLNVTASDIVSISGKKAEFVERPSVQSKYIVSRPQTTFDAQNEVTFLSTWQDKEKANLIKVGEKAGVNIHHFCSQTNSVELPAHLTRVSRDMHTVDKHRVVSDRYREPQDPLPRVFPISDALLQCCKHLDTDIDWEQAAGDYEFKRKLSEVARDILKKAGSEEETLENLQKIAKELFSGIPEEPLSVQGLKIDIKDDSTRFYWTPAPPKLHLFPSTIRNQMFPAYQGAPVCQASSETEYETVQGTLEDSEDDEDNWDNLDPEDVEARQRVLQRTHGSLSNIMDQLSRGPAKATSESLLIPPEDLDTNKGDSDEETQSERFLSVLDIRRQMAKIKDSLKSTVVVDEESDDAELFSGVKKERRQHSQPDLSNELSLCFDTGYTISMQELDEQMNVVESMKMEKSAQTPASETLHSPKTERYEKHDSFDLSSSVNADSCPVEQADKIDETGTDTASMITTTSKAVFSTSKPGKISRKPQLSYGKRGRRDVPNEKERARRKKIMKKKVQEMLNEPPRVIQRSESLQFLSSERTLTRSPSVPCLFNYEVLDHEDMSGDDLFFWVQDEYWYKWLDEVYPPSLATPDILRDMMSSISDEEIPSSAISPNVLDEIQVIEPHVDESSRQLYEDLEKEAEKVSDWINETEKTETLALYLARRGALYRKLGHLKKAWDDLERSIELEPQLLISRWHRHLLHLLNNHPKKALEDLQYITKRNNKIVKVFLSKAEIYKQEGDSTMAIINYSQAVKLNPDDAEIYYNRAALFEEKGDIVLALEDYRIAADLQPSKTDAMFKIGQYTFKQKHWLGAVKCFTVMLKQDPLDAKAYLFRGKSYVQQGVFKAALKDLSSAVHLDPRSSEAFFHRGCLLRKINPQKAIQDLSVSLLLDSSLANVNAFLHRGIIYTDLKRWDEAVSDFESALRLNKCIPSAHVNIGLIVITKHENYARAIKRFSAAVRVDPTYVRGYVCRAEAYDKVGHLKEAIDDFTRIIHLNPNKADCRMSRGKLLLKQNKLELASFHIRQAAELSEGLGGSATQQAIVHAFLQDHDRAIDILTRATRIAPSTNMLILLGKTCMKAKQYENGIASFKRAVYNLTPWHPRIQMPLQAADVYFMIGTCYTELDNLIGALDAFNNAIKVNPDYAEAYYNRGLTKMKLKHAKSIHDFNRALAINPKLFQAFLSRAAYYGTKARFSKGIMNCNEAIKLQPRSVRAYLYRGALKFHISAYKLAVRDLTEAIAIDCTCLLAYFNRAVCYHAMKYYQKALIDYSTVLLSSNDLDMKVLHNRGLLYLDLNDMENALKDFSEAAKVTPNNPRILHTLGLCYHKLNRLQDSVNSYTEALHFDPFFKEAYIGRGNVLMDYGHSIATRYARFDYLKALHIDPLCLPARVNLAYNLQVEGKFKKAWDQFSAALSINKDSQAALEGRAIVNLQISNTFAAFVDMNDCLKISKTAELLTNRGVVQQFMGDTVNAMRDYQAAIRLEPDYSLAYYNAANLYFKQRQFQQALSYYEKASSWNPQDESAILNAAITKVLLKQFDSALSDFEKAIELSPYSAHIFLNRGNLYASLRQYEQAENDYTHALELRPGDALTYKRRADVRGKLSRRDEAIEDYKMAIVIQTSTKQR</sequence>
<feature type="compositionally biased region" description="Basic and acidic residues" evidence="3">
    <location>
        <begin position="86"/>
        <end position="96"/>
    </location>
</feature>
<evidence type="ECO:0000256" key="1">
    <source>
        <dbReference type="ARBA" id="ARBA00022737"/>
    </source>
</evidence>
<dbReference type="PROSITE" id="PS50966">
    <property type="entry name" value="ZF_SWIM"/>
    <property type="match status" value="1"/>
</dbReference>
<feature type="compositionally biased region" description="Acidic residues" evidence="3">
    <location>
        <begin position="362"/>
        <end position="372"/>
    </location>
</feature>